<dbReference type="AlphaFoldDB" id="A0A9J5YHB7"/>
<accession>A0A9J5YHB7</accession>
<dbReference type="EMBL" id="JACXVP010000006">
    <property type="protein sequence ID" value="KAG5598398.1"/>
    <property type="molecule type" value="Genomic_DNA"/>
</dbReference>
<gene>
    <name evidence="1" type="ORF">H5410_029768</name>
</gene>
<keyword evidence="2" id="KW-1185">Reference proteome</keyword>
<comment type="caution">
    <text evidence="1">The sequence shown here is derived from an EMBL/GenBank/DDBJ whole genome shotgun (WGS) entry which is preliminary data.</text>
</comment>
<organism evidence="1 2">
    <name type="scientific">Solanum commersonii</name>
    <name type="common">Commerson's wild potato</name>
    <name type="synonym">Commerson's nightshade</name>
    <dbReference type="NCBI Taxonomy" id="4109"/>
    <lineage>
        <taxon>Eukaryota</taxon>
        <taxon>Viridiplantae</taxon>
        <taxon>Streptophyta</taxon>
        <taxon>Embryophyta</taxon>
        <taxon>Tracheophyta</taxon>
        <taxon>Spermatophyta</taxon>
        <taxon>Magnoliopsida</taxon>
        <taxon>eudicotyledons</taxon>
        <taxon>Gunneridae</taxon>
        <taxon>Pentapetalae</taxon>
        <taxon>asterids</taxon>
        <taxon>lamiids</taxon>
        <taxon>Solanales</taxon>
        <taxon>Solanaceae</taxon>
        <taxon>Solanoideae</taxon>
        <taxon>Solaneae</taxon>
        <taxon>Solanum</taxon>
    </lineage>
</organism>
<dbReference type="Proteomes" id="UP000824120">
    <property type="component" value="Chromosome 6"/>
</dbReference>
<evidence type="ECO:0000313" key="2">
    <source>
        <dbReference type="Proteomes" id="UP000824120"/>
    </source>
</evidence>
<name>A0A9J5YHB7_SOLCO</name>
<proteinExistence type="predicted"/>
<reference evidence="1 2" key="1">
    <citation type="submission" date="2020-09" db="EMBL/GenBank/DDBJ databases">
        <title>De no assembly of potato wild relative species, Solanum commersonii.</title>
        <authorList>
            <person name="Cho K."/>
        </authorList>
    </citation>
    <scope>NUCLEOTIDE SEQUENCE [LARGE SCALE GENOMIC DNA]</scope>
    <source>
        <strain evidence="1">LZ3.2</strain>
        <tissue evidence="1">Leaf</tissue>
    </source>
</reference>
<protein>
    <submittedName>
        <fullName evidence="1">Uncharacterized protein</fullName>
    </submittedName>
</protein>
<evidence type="ECO:0000313" key="1">
    <source>
        <dbReference type="EMBL" id="KAG5598398.1"/>
    </source>
</evidence>
<sequence length="75" mass="8520">MSTLTPIELDYGGQSCLFGPTWERTLLSKLAMAKKSFFWKDNWDGQDALQEAFPSLFNISTNQNNTIENIWTAEG</sequence>